<dbReference type="AlphaFoldDB" id="A0A2P7RU42"/>
<evidence type="ECO:0000256" key="2">
    <source>
        <dbReference type="SAM" id="MobiDB-lite"/>
    </source>
</evidence>
<feature type="compositionally biased region" description="Basic residues" evidence="2">
    <location>
        <begin position="52"/>
        <end position="63"/>
    </location>
</feature>
<sequence length="193" mass="21739">MANTAHFGRRSSKSWMRSSTGCRTKPAKPLPGTLKGVHHEHDPGYYPTAARTGRRNRHHRPARLQHPPVRVWRALTEPDLIRRWMASRDTMTRCEVDLRPGGSFLYEWPEFFFSGPILVVDAPHRMVHVEHFNGDTSSGPTVTTDLVARATGTRMTMTMRYADAEARAAAIELGFTDGLDEVFGRLEALTIAE</sequence>
<proteinExistence type="inferred from homology"/>
<organism evidence="4 5">
    <name type="scientific">Kumtagia ephedrae</name>
    <dbReference type="NCBI Taxonomy" id="2116701"/>
    <lineage>
        <taxon>Bacteria</taxon>
        <taxon>Pseudomonadati</taxon>
        <taxon>Pseudomonadota</taxon>
        <taxon>Alphaproteobacteria</taxon>
        <taxon>Hyphomicrobiales</taxon>
        <taxon>Phyllobacteriaceae</taxon>
        <taxon>Kumtagia</taxon>
    </lineage>
</organism>
<feature type="region of interest" description="Disordered" evidence="2">
    <location>
        <begin position="1"/>
        <end position="65"/>
    </location>
</feature>
<comment type="caution">
    <text evidence="4">The sequence shown here is derived from an EMBL/GenBank/DDBJ whole genome shotgun (WGS) entry which is preliminary data.</text>
</comment>
<keyword evidence="5" id="KW-1185">Reference proteome</keyword>
<evidence type="ECO:0000313" key="4">
    <source>
        <dbReference type="EMBL" id="PSJ53740.1"/>
    </source>
</evidence>
<reference evidence="4 5" key="1">
    <citation type="submission" date="2018-03" db="EMBL/GenBank/DDBJ databases">
        <title>The draft genome of Mesorhizobium sp. 6GN-30.</title>
        <authorList>
            <person name="Liu L."/>
            <person name="Li L."/>
            <person name="Wang T."/>
            <person name="Zhang X."/>
            <person name="Liang L."/>
        </authorList>
    </citation>
    <scope>NUCLEOTIDE SEQUENCE [LARGE SCALE GENOMIC DNA]</scope>
    <source>
        <strain evidence="4 5">6GN30</strain>
    </source>
</reference>
<feature type="compositionally biased region" description="Polar residues" evidence="2">
    <location>
        <begin position="13"/>
        <end position="22"/>
    </location>
</feature>
<dbReference type="Pfam" id="PF08327">
    <property type="entry name" value="AHSA1"/>
    <property type="match status" value="1"/>
</dbReference>
<protein>
    <recommendedName>
        <fullName evidence="3">Activator of Hsp90 ATPase homologue 1/2-like C-terminal domain-containing protein</fullName>
    </recommendedName>
</protein>
<comment type="similarity">
    <text evidence="1">Belongs to the AHA1 family.</text>
</comment>
<feature type="domain" description="Activator of Hsp90 ATPase homologue 1/2-like C-terminal" evidence="3">
    <location>
        <begin position="66"/>
        <end position="189"/>
    </location>
</feature>
<evidence type="ECO:0000256" key="1">
    <source>
        <dbReference type="ARBA" id="ARBA00006817"/>
    </source>
</evidence>
<evidence type="ECO:0000313" key="5">
    <source>
        <dbReference type="Proteomes" id="UP000241229"/>
    </source>
</evidence>
<accession>A0A2P7RU42</accession>
<dbReference type="SUPFAM" id="SSF55961">
    <property type="entry name" value="Bet v1-like"/>
    <property type="match status" value="1"/>
</dbReference>
<dbReference type="Gene3D" id="3.30.530.20">
    <property type="match status" value="1"/>
</dbReference>
<name>A0A2P7RU42_9HYPH</name>
<dbReference type="EMBL" id="PXYK01000032">
    <property type="protein sequence ID" value="PSJ53740.1"/>
    <property type="molecule type" value="Genomic_DNA"/>
</dbReference>
<dbReference type="Proteomes" id="UP000241229">
    <property type="component" value="Unassembled WGS sequence"/>
</dbReference>
<dbReference type="InterPro" id="IPR023393">
    <property type="entry name" value="START-like_dom_sf"/>
</dbReference>
<gene>
    <name evidence="4" type="ORF">C7I84_25170</name>
</gene>
<evidence type="ECO:0000259" key="3">
    <source>
        <dbReference type="Pfam" id="PF08327"/>
    </source>
</evidence>
<dbReference type="InterPro" id="IPR013538">
    <property type="entry name" value="ASHA1/2-like_C"/>
</dbReference>